<dbReference type="EMBL" id="CAJVPV010015877">
    <property type="protein sequence ID" value="CAG8694638.1"/>
    <property type="molecule type" value="Genomic_DNA"/>
</dbReference>
<accession>A0A9N9HJM6</accession>
<organism evidence="1 2">
    <name type="scientific">Acaulospora morrowiae</name>
    <dbReference type="NCBI Taxonomy" id="94023"/>
    <lineage>
        <taxon>Eukaryota</taxon>
        <taxon>Fungi</taxon>
        <taxon>Fungi incertae sedis</taxon>
        <taxon>Mucoromycota</taxon>
        <taxon>Glomeromycotina</taxon>
        <taxon>Glomeromycetes</taxon>
        <taxon>Diversisporales</taxon>
        <taxon>Acaulosporaceae</taxon>
        <taxon>Acaulospora</taxon>
    </lineage>
</organism>
<evidence type="ECO:0000313" key="1">
    <source>
        <dbReference type="EMBL" id="CAG8694638.1"/>
    </source>
</evidence>
<comment type="caution">
    <text evidence="1">The sequence shown here is derived from an EMBL/GenBank/DDBJ whole genome shotgun (WGS) entry which is preliminary data.</text>
</comment>
<evidence type="ECO:0000313" key="2">
    <source>
        <dbReference type="Proteomes" id="UP000789342"/>
    </source>
</evidence>
<proteinExistence type="predicted"/>
<sequence>VSYKINTEINASQNKEELDLPPLDKVLDKVTSPVKKLLEDLPKKILDTDSQDSLPSV</sequence>
<gene>
    <name evidence="1" type="ORF">AMORRO_LOCUS11792</name>
</gene>
<feature type="non-terminal residue" evidence="1">
    <location>
        <position position="1"/>
    </location>
</feature>
<dbReference type="AlphaFoldDB" id="A0A9N9HJM6"/>
<reference evidence="1" key="1">
    <citation type="submission" date="2021-06" db="EMBL/GenBank/DDBJ databases">
        <authorList>
            <person name="Kallberg Y."/>
            <person name="Tangrot J."/>
            <person name="Rosling A."/>
        </authorList>
    </citation>
    <scope>NUCLEOTIDE SEQUENCE</scope>
    <source>
        <strain evidence="1">CL551</strain>
    </source>
</reference>
<dbReference type="Proteomes" id="UP000789342">
    <property type="component" value="Unassembled WGS sequence"/>
</dbReference>
<name>A0A9N9HJM6_9GLOM</name>
<protein>
    <submittedName>
        <fullName evidence="1">13069_t:CDS:1</fullName>
    </submittedName>
</protein>
<keyword evidence="2" id="KW-1185">Reference proteome</keyword>